<gene>
    <name evidence="6" type="ORF">DASC09_014470</name>
</gene>
<dbReference type="PANTHER" id="PTHR12521:SF0">
    <property type="entry name" value="ADP-RIBOSE GLYCOHYDROLASE OARD1"/>
    <property type="match status" value="1"/>
</dbReference>
<dbReference type="PROSITE" id="PS51154">
    <property type="entry name" value="MACRO"/>
    <property type="match status" value="1"/>
</dbReference>
<proteinExistence type="inferred from homology"/>
<dbReference type="Proteomes" id="UP001360560">
    <property type="component" value="Unassembled WGS sequence"/>
</dbReference>
<evidence type="ECO:0000256" key="3">
    <source>
        <dbReference type="ARBA" id="ARBA00019744"/>
    </source>
</evidence>
<dbReference type="SMART" id="SM00506">
    <property type="entry name" value="A1pp"/>
    <property type="match status" value="1"/>
</dbReference>
<dbReference type="PANTHER" id="PTHR12521">
    <property type="entry name" value="PROTEIN C6ORF130"/>
    <property type="match status" value="1"/>
</dbReference>
<dbReference type="InterPro" id="IPR002589">
    <property type="entry name" value="Macro_dom"/>
</dbReference>
<protein>
    <recommendedName>
        <fullName evidence="3">ADP-ribose 1''-phosphate phosphatase</fullName>
        <ecNumber evidence="2">3.1.3.84</ecNumber>
    </recommendedName>
</protein>
<sequence length="212" mass="23744">MIKYLKGDVLKISPFPSVILHSCNCQGRWGGGVARAIALEFASAEEIHKKYCSNYQSDPRKLLGLSQVISTSRGDEGNRAVSLTPSVETKFILCLFTSNIGGSKADRPSSILQNTEKALKNLEAKLFCDEADLHTLTDDREELQAILKLRSTFDLNKDRLVSQGPEGDRPDSSKLDIYLPLINSGIFHTPWDDTEHILKRNQKYFNYNVVVL</sequence>
<evidence type="ECO:0000256" key="1">
    <source>
        <dbReference type="ARBA" id="ARBA00006575"/>
    </source>
</evidence>
<feature type="domain" description="Macro" evidence="5">
    <location>
        <begin position="1"/>
        <end position="212"/>
    </location>
</feature>
<dbReference type="EMBL" id="BTFZ01000002">
    <property type="protein sequence ID" value="GMM34122.1"/>
    <property type="molecule type" value="Genomic_DNA"/>
</dbReference>
<evidence type="ECO:0000259" key="5">
    <source>
        <dbReference type="PROSITE" id="PS51154"/>
    </source>
</evidence>
<dbReference type="InterPro" id="IPR050892">
    <property type="entry name" value="ADP-ribose_metab_enzymes"/>
</dbReference>
<evidence type="ECO:0000256" key="4">
    <source>
        <dbReference type="ARBA" id="ARBA00034427"/>
    </source>
</evidence>
<name>A0AAV5QH52_9ASCO</name>
<dbReference type="RefSeq" id="XP_064851122.1">
    <property type="nucleotide sequence ID" value="XM_064995050.1"/>
</dbReference>
<comment type="caution">
    <text evidence="6">The sequence shown here is derived from an EMBL/GenBank/DDBJ whole genome shotgun (WGS) entry which is preliminary data.</text>
</comment>
<evidence type="ECO:0000256" key="2">
    <source>
        <dbReference type="ARBA" id="ARBA00012983"/>
    </source>
</evidence>
<comment type="catalytic activity">
    <reaction evidence="4">
        <text>ADP-alpha-D-ribose 1''-phosphate + H2O = ADP-D-ribose + phosphate</text>
        <dbReference type="Rhea" id="RHEA:25029"/>
        <dbReference type="ChEBI" id="CHEBI:15377"/>
        <dbReference type="ChEBI" id="CHEBI:43474"/>
        <dbReference type="ChEBI" id="CHEBI:57967"/>
        <dbReference type="ChEBI" id="CHEBI:58753"/>
        <dbReference type="EC" id="3.1.3.84"/>
    </reaction>
</comment>
<evidence type="ECO:0000313" key="6">
    <source>
        <dbReference type="EMBL" id="GMM34122.1"/>
    </source>
</evidence>
<dbReference type="GeneID" id="90072101"/>
<dbReference type="SUPFAM" id="SSF52949">
    <property type="entry name" value="Macro domain-like"/>
    <property type="match status" value="1"/>
</dbReference>
<dbReference type="AlphaFoldDB" id="A0AAV5QH52"/>
<accession>A0AAV5QH52</accession>
<evidence type="ECO:0000313" key="7">
    <source>
        <dbReference type="Proteomes" id="UP001360560"/>
    </source>
</evidence>
<comment type="similarity">
    <text evidence="1">Belongs to the POA1 family.</text>
</comment>
<dbReference type="InterPro" id="IPR043472">
    <property type="entry name" value="Macro_dom-like"/>
</dbReference>
<dbReference type="Gene3D" id="3.40.220.10">
    <property type="entry name" value="Leucine Aminopeptidase, subunit E, domain 1"/>
    <property type="match status" value="1"/>
</dbReference>
<dbReference type="EC" id="3.1.3.84" evidence="2"/>
<dbReference type="GO" id="GO:0140291">
    <property type="term" value="P:peptidyl-glutamate ADP-deribosylation"/>
    <property type="evidence" value="ECO:0007669"/>
    <property type="project" value="TreeGrafter"/>
</dbReference>
<reference evidence="6 7" key="1">
    <citation type="journal article" date="2023" name="Elife">
        <title>Identification of key yeast species and microbe-microbe interactions impacting larval growth of Drosophila in the wild.</title>
        <authorList>
            <person name="Mure A."/>
            <person name="Sugiura Y."/>
            <person name="Maeda R."/>
            <person name="Honda K."/>
            <person name="Sakurai N."/>
            <person name="Takahashi Y."/>
            <person name="Watada M."/>
            <person name="Katoh T."/>
            <person name="Gotoh A."/>
            <person name="Gotoh Y."/>
            <person name="Taniguchi I."/>
            <person name="Nakamura K."/>
            <person name="Hayashi T."/>
            <person name="Katayama T."/>
            <person name="Uemura T."/>
            <person name="Hattori Y."/>
        </authorList>
    </citation>
    <scope>NUCLEOTIDE SEQUENCE [LARGE SCALE GENOMIC DNA]</scope>
    <source>
        <strain evidence="6 7">SC-9</strain>
    </source>
</reference>
<keyword evidence="7" id="KW-1185">Reference proteome</keyword>
<organism evidence="6 7">
    <name type="scientific">Saccharomycopsis crataegensis</name>
    <dbReference type="NCBI Taxonomy" id="43959"/>
    <lineage>
        <taxon>Eukaryota</taxon>
        <taxon>Fungi</taxon>
        <taxon>Dikarya</taxon>
        <taxon>Ascomycota</taxon>
        <taxon>Saccharomycotina</taxon>
        <taxon>Saccharomycetes</taxon>
        <taxon>Saccharomycopsidaceae</taxon>
        <taxon>Saccharomycopsis</taxon>
    </lineage>
</organism>